<dbReference type="InterPro" id="IPR013207">
    <property type="entry name" value="LGFP"/>
</dbReference>
<dbReference type="AlphaFoldDB" id="A0A917QFG2"/>
<evidence type="ECO:0000313" key="4">
    <source>
        <dbReference type="Proteomes" id="UP000612956"/>
    </source>
</evidence>
<sequence length="184" mass="18516">MTHFARSRALATGVAVIAAAGLLLTACSDDDSSSDNVTASATSALSVTATPDTSAPSTSATAAGDSTTILTPTGEIAVSGEIYKKYTAFGGTTSPLGNPTGPQENGPNGGLYQDFDGGAIYWSSATGAHVVWGDIREAWDADGGVNGTLGYPTSDEKDITGGKQSDFEGGTITWVNGQTTVTPK</sequence>
<feature type="chain" id="PRO_5037550083" description="Esterase" evidence="2">
    <location>
        <begin position="29"/>
        <end position="184"/>
    </location>
</feature>
<comment type="caution">
    <text evidence="3">The sequence shown here is derived from an EMBL/GenBank/DDBJ whole genome shotgun (WGS) entry which is preliminary data.</text>
</comment>
<feature type="compositionally biased region" description="Polar residues" evidence="1">
    <location>
        <begin position="173"/>
        <end position="184"/>
    </location>
</feature>
<feature type="region of interest" description="Disordered" evidence="1">
    <location>
        <begin position="44"/>
        <end position="66"/>
    </location>
</feature>
<evidence type="ECO:0000256" key="2">
    <source>
        <dbReference type="SAM" id="SignalP"/>
    </source>
</evidence>
<evidence type="ECO:0008006" key="5">
    <source>
        <dbReference type="Google" id="ProtNLM"/>
    </source>
</evidence>
<organism evidence="3 4">
    <name type="scientific">Nocardia camponoti</name>
    <dbReference type="NCBI Taxonomy" id="1616106"/>
    <lineage>
        <taxon>Bacteria</taxon>
        <taxon>Bacillati</taxon>
        <taxon>Actinomycetota</taxon>
        <taxon>Actinomycetes</taxon>
        <taxon>Mycobacteriales</taxon>
        <taxon>Nocardiaceae</taxon>
        <taxon>Nocardia</taxon>
    </lineage>
</organism>
<dbReference type="Proteomes" id="UP000612956">
    <property type="component" value="Unassembled WGS sequence"/>
</dbReference>
<dbReference type="EMBL" id="BMMW01000002">
    <property type="protein sequence ID" value="GGK48005.1"/>
    <property type="molecule type" value="Genomic_DNA"/>
</dbReference>
<feature type="region of interest" description="Disordered" evidence="1">
    <location>
        <begin position="150"/>
        <end position="184"/>
    </location>
</feature>
<dbReference type="PROSITE" id="PS51257">
    <property type="entry name" value="PROKAR_LIPOPROTEIN"/>
    <property type="match status" value="1"/>
</dbReference>
<gene>
    <name evidence="3" type="ORF">GCM10011591_19230</name>
</gene>
<accession>A0A917QFG2</accession>
<dbReference type="RefSeq" id="WP_229683844.1">
    <property type="nucleotide sequence ID" value="NZ_BMMW01000002.1"/>
</dbReference>
<keyword evidence="4" id="KW-1185">Reference proteome</keyword>
<evidence type="ECO:0000256" key="1">
    <source>
        <dbReference type="SAM" id="MobiDB-lite"/>
    </source>
</evidence>
<protein>
    <recommendedName>
        <fullName evidence="5">Esterase</fullName>
    </recommendedName>
</protein>
<evidence type="ECO:0000313" key="3">
    <source>
        <dbReference type="EMBL" id="GGK48005.1"/>
    </source>
</evidence>
<keyword evidence="2" id="KW-0732">Signal</keyword>
<feature type="signal peptide" evidence="2">
    <location>
        <begin position="1"/>
        <end position="28"/>
    </location>
</feature>
<reference evidence="3" key="1">
    <citation type="journal article" date="2014" name="Int. J. Syst. Evol. Microbiol.">
        <title>Complete genome sequence of Corynebacterium casei LMG S-19264T (=DSM 44701T), isolated from a smear-ripened cheese.</title>
        <authorList>
            <consortium name="US DOE Joint Genome Institute (JGI-PGF)"/>
            <person name="Walter F."/>
            <person name="Albersmeier A."/>
            <person name="Kalinowski J."/>
            <person name="Ruckert C."/>
        </authorList>
    </citation>
    <scope>NUCLEOTIDE SEQUENCE</scope>
    <source>
        <strain evidence="3">CGMCC 4.7278</strain>
    </source>
</reference>
<dbReference type="Pfam" id="PF08310">
    <property type="entry name" value="LGFP"/>
    <property type="match status" value="2"/>
</dbReference>
<reference evidence="3" key="2">
    <citation type="submission" date="2020-09" db="EMBL/GenBank/DDBJ databases">
        <authorList>
            <person name="Sun Q."/>
            <person name="Zhou Y."/>
        </authorList>
    </citation>
    <scope>NUCLEOTIDE SEQUENCE</scope>
    <source>
        <strain evidence="3">CGMCC 4.7278</strain>
    </source>
</reference>
<name>A0A917QFG2_9NOCA</name>
<proteinExistence type="predicted"/>